<proteinExistence type="inferred from homology"/>
<evidence type="ECO:0000256" key="3">
    <source>
        <dbReference type="ARBA" id="ARBA00023136"/>
    </source>
</evidence>
<dbReference type="InterPro" id="IPR011250">
    <property type="entry name" value="OMP/PagP_B-barrel"/>
</dbReference>
<feature type="signal peptide" evidence="5">
    <location>
        <begin position="1"/>
        <end position="23"/>
    </location>
</feature>
<reference evidence="7 8" key="1">
    <citation type="submission" date="2024-06" db="EMBL/GenBank/DDBJ databases">
        <authorList>
            <person name="Kaempfer P."/>
            <person name="Viver T."/>
        </authorList>
    </citation>
    <scope>NUCLEOTIDE SEQUENCE [LARGE SCALE GENOMIC DNA]</scope>
    <source>
        <strain evidence="7 8">ST-64</strain>
    </source>
</reference>
<comment type="caution">
    <text evidence="7">The sequence shown here is derived from an EMBL/GenBank/DDBJ whole genome shotgun (WGS) entry which is preliminary data.</text>
</comment>
<evidence type="ECO:0000313" key="7">
    <source>
        <dbReference type="EMBL" id="MFL9840956.1"/>
    </source>
</evidence>
<evidence type="ECO:0000259" key="6">
    <source>
        <dbReference type="Pfam" id="PF13505"/>
    </source>
</evidence>
<feature type="domain" description="Outer membrane protein beta-barrel" evidence="6">
    <location>
        <begin position="68"/>
        <end position="231"/>
    </location>
</feature>
<evidence type="ECO:0000256" key="1">
    <source>
        <dbReference type="ARBA" id="ARBA00004370"/>
    </source>
</evidence>
<evidence type="ECO:0000256" key="5">
    <source>
        <dbReference type="SAM" id="SignalP"/>
    </source>
</evidence>
<name>A0ABW8YL15_9SPHN</name>
<dbReference type="PANTHER" id="PTHR34001:SF3">
    <property type="entry name" value="BLL7405 PROTEIN"/>
    <property type="match status" value="1"/>
</dbReference>
<dbReference type="PANTHER" id="PTHR34001">
    <property type="entry name" value="BLL7405 PROTEIN"/>
    <property type="match status" value="1"/>
</dbReference>
<organism evidence="7 8">
    <name type="scientific">Sphingomonas plantiphila</name>
    <dbReference type="NCBI Taxonomy" id="3163295"/>
    <lineage>
        <taxon>Bacteria</taxon>
        <taxon>Pseudomonadati</taxon>
        <taxon>Pseudomonadota</taxon>
        <taxon>Alphaproteobacteria</taxon>
        <taxon>Sphingomonadales</taxon>
        <taxon>Sphingomonadaceae</taxon>
        <taxon>Sphingomonas</taxon>
    </lineage>
</organism>
<dbReference type="SUPFAM" id="SSF56925">
    <property type="entry name" value="OMPA-like"/>
    <property type="match status" value="1"/>
</dbReference>
<dbReference type="Gene3D" id="2.40.160.20">
    <property type="match status" value="1"/>
</dbReference>
<evidence type="ECO:0000256" key="4">
    <source>
        <dbReference type="ARBA" id="ARBA00038306"/>
    </source>
</evidence>
<comment type="similarity">
    <text evidence="4">Belongs to the Omp25/RopB family.</text>
</comment>
<evidence type="ECO:0000256" key="2">
    <source>
        <dbReference type="ARBA" id="ARBA00022729"/>
    </source>
</evidence>
<keyword evidence="2 5" id="KW-0732">Signal</keyword>
<dbReference type="Proteomes" id="UP001629244">
    <property type="component" value="Unassembled WGS sequence"/>
</dbReference>
<keyword evidence="8" id="KW-1185">Reference proteome</keyword>
<gene>
    <name evidence="7" type="ORF">ABS767_08290</name>
</gene>
<dbReference type="Pfam" id="PF13505">
    <property type="entry name" value="OMP_b-brl"/>
    <property type="match status" value="1"/>
</dbReference>
<dbReference type="InterPro" id="IPR027385">
    <property type="entry name" value="Beta-barrel_OMP"/>
</dbReference>
<sequence length="275" mass="29062">MRMRTLLGATAAALTIVAAPAMAQDGEAQFEGFYVGGSVGYTVQNNDVGERIDFDAGQNGTFGDTITTAAGADAFSPGFCNGAATGNANVACTNDKDDIEYYGRIGFDKQMGKIVVGAVAEFGKSEVRDSVTAFSTTPAYYTMTRELDWNGALRLRAGYVAGESTLFYATGGGAYAKIDHSFSTSNGANSFAVTGDDEAWGWQAGGGIEQKLGRNFSVGLEYLYSRYDDDDSRVAVGQGTAGATNPFVLAGGADFRRSTDRFDFHSLRATAAFRF</sequence>
<feature type="chain" id="PRO_5047503980" description="Outer membrane protein beta-barrel domain-containing protein" evidence="5">
    <location>
        <begin position="24"/>
        <end position="275"/>
    </location>
</feature>
<keyword evidence="3" id="KW-0472">Membrane</keyword>
<dbReference type="EMBL" id="JBELQC010000001">
    <property type="protein sequence ID" value="MFL9840956.1"/>
    <property type="molecule type" value="Genomic_DNA"/>
</dbReference>
<protein>
    <recommendedName>
        <fullName evidence="6">Outer membrane protein beta-barrel domain-containing protein</fullName>
    </recommendedName>
</protein>
<accession>A0ABW8YL15</accession>
<dbReference type="InterPro" id="IPR051692">
    <property type="entry name" value="OMP-like"/>
</dbReference>
<dbReference type="RefSeq" id="WP_408077875.1">
    <property type="nucleotide sequence ID" value="NZ_JBELQC010000001.1"/>
</dbReference>
<evidence type="ECO:0000313" key="8">
    <source>
        <dbReference type="Proteomes" id="UP001629244"/>
    </source>
</evidence>
<comment type="subcellular location">
    <subcellularLocation>
        <location evidence="1">Membrane</location>
    </subcellularLocation>
</comment>